<dbReference type="InterPro" id="IPR036869">
    <property type="entry name" value="J_dom_sf"/>
</dbReference>
<dbReference type="OrthoDB" id="10250354at2759"/>
<dbReference type="PANTHER" id="PTHR44360">
    <property type="entry name" value="DNAJ HOMOLOG SUBFAMILY B MEMBER 9"/>
    <property type="match status" value="1"/>
</dbReference>
<keyword evidence="5" id="KW-1185">Reference proteome</keyword>
<protein>
    <recommendedName>
        <fullName evidence="3">J domain-containing protein</fullName>
    </recommendedName>
</protein>
<dbReference type="GO" id="GO:0005783">
    <property type="term" value="C:endoplasmic reticulum"/>
    <property type="evidence" value="ECO:0007669"/>
    <property type="project" value="TreeGrafter"/>
</dbReference>
<evidence type="ECO:0000313" key="4">
    <source>
        <dbReference type="EMBL" id="KAF2489996.1"/>
    </source>
</evidence>
<evidence type="ECO:0000259" key="3">
    <source>
        <dbReference type="PROSITE" id="PS50076"/>
    </source>
</evidence>
<dbReference type="EMBL" id="MU004198">
    <property type="protein sequence ID" value="KAF2489996.1"/>
    <property type="molecule type" value="Genomic_DNA"/>
</dbReference>
<name>A0A6A6QDA1_9PEZI</name>
<proteinExistence type="predicted"/>
<evidence type="ECO:0000256" key="1">
    <source>
        <dbReference type="ARBA" id="ARBA00023186"/>
    </source>
</evidence>
<evidence type="ECO:0000256" key="2">
    <source>
        <dbReference type="SAM" id="MobiDB-lite"/>
    </source>
</evidence>
<keyword evidence="1" id="KW-0143">Chaperone</keyword>
<reference evidence="4" key="1">
    <citation type="journal article" date="2020" name="Stud. Mycol.">
        <title>101 Dothideomycetes genomes: a test case for predicting lifestyles and emergence of pathogens.</title>
        <authorList>
            <person name="Haridas S."/>
            <person name="Albert R."/>
            <person name="Binder M."/>
            <person name="Bloem J."/>
            <person name="Labutti K."/>
            <person name="Salamov A."/>
            <person name="Andreopoulos B."/>
            <person name="Baker S."/>
            <person name="Barry K."/>
            <person name="Bills G."/>
            <person name="Bluhm B."/>
            <person name="Cannon C."/>
            <person name="Castanera R."/>
            <person name="Culley D."/>
            <person name="Daum C."/>
            <person name="Ezra D."/>
            <person name="Gonzalez J."/>
            <person name="Henrissat B."/>
            <person name="Kuo A."/>
            <person name="Liang C."/>
            <person name="Lipzen A."/>
            <person name="Lutzoni F."/>
            <person name="Magnuson J."/>
            <person name="Mondo S."/>
            <person name="Nolan M."/>
            <person name="Ohm R."/>
            <person name="Pangilinan J."/>
            <person name="Park H.-J."/>
            <person name="Ramirez L."/>
            <person name="Alfaro M."/>
            <person name="Sun H."/>
            <person name="Tritt A."/>
            <person name="Yoshinaga Y."/>
            <person name="Zwiers L.-H."/>
            <person name="Turgeon B."/>
            <person name="Goodwin S."/>
            <person name="Spatafora J."/>
            <person name="Crous P."/>
            <person name="Grigoriev I."/>
        </authorList>
    </citation>
    <scope>NUCLEOTIDE SEQUENCE</scope>
    <source>
        <strain evidence="4">CBS 269.34</strain>
    </source>
</reference>
<feature type="domain" description="J" evidence="3">
    <location>
        <begin position="4"/>
        <end position="64"/>
    </location>
</feature>
<dbReference type="GO" id="GO:0051087">
    <property type="term" value="F:protein-folding chaperone binding"/>
    <property type="evidence" value="ECO:0007669"/>
    <property type="project" value="TreeGrafter"/>
</dbReference>
<dbReference type="PRINTS" id="PR00625">
    <property type="entry name" value="JDOMAIN"/>
</dbReference>
<dbReference type="Proteomes" id="UP000799750">
    <property type="component" value="Unassembled WGS sequence"/>
</dbReference>
<organism evidence="4 5">
    <name type="scientific">Lophium mytilinum</name>
    <dbReference type="NCBI Taxonomy" id="390894"/>
    <lineage>
        <taxon>Eukaryota</taxon>
        <taxon>Fungi</taxon>
        <taxon>Dikarya</taxon>
        <taxon>Ascomycota</taxon>
        <taxon>Pezizomycotina</taxon>
        <taxon>Dothideomycetes</taxon>
        <taxon>Pleosporomycetidae</taxon>
        <taxon>Mytilinidiales</taxon>
        <taxon>Mytilinidiaceae</taxon>
        <taxon>Lophium</taxon>
    </lineage>
</organism>
<gene>
    <name evidence="4" type="ORF">BU16DRAFT_544339</name>
</gene>
<dbReference type="InterPro" id="IPR051948">
    <property type="entry name" value="Hsp70_co-chaperone_J-domain"/>
</dbReference>
<dbReference type="GO" id="GO:0036503">
    <property type="term" value="P:ERAD pathway"/>
    <property type="evidence" value="ECO:0007669"/>
    <property type="project" value="TreeGrafter"/>
</dbReference>
<dbReference type="GO" id="GO:0051787">
    <property type="term" value="F:misfolded protein binding"/>
    <property type="evidence" value="ECO:0007669"/>
    <property type="project" value="TreeGrafter"/>
</dbReference>
<dbReference type="Pfam" id="PF00226">
    <property type="entry name" value="DnaJ"/>
    <property type="match status" value="1"/>
</dbReference>
<evidence type="ECO:0000313" key="5">
    <source>
        <dbReference type="Proteomes" id="UP000799750"/>
    </source>
</evidence>
<sequence>MEPNPYQILGVPQDANVATIRKAYYHLARVYHPDKIRDPSKQHAQHTARENSQRAYSTPVTQWPPFKRPPHQPERDPSNPLLAPRCFTTRMPGGPDSWAWVTASQARYAHRKSRKARHRAVKTLIRASFARPERAAHPDEDHPIGGWNAIDAHDTVEAYRYTLSLGERGLGELKVALGCTKDAVLWQRYLAEWYDELDAAGFESHDETGQTYKEKEASAMQLAEKLDKQVK</sequence>
<dbReference type="SUPFAM" id="SSF46565">
    <property type="entry name" value="Chaperone J-domain"/>
    <property type="match status" value="1"/>
</dbReference>
<dbReference type="SMART" id="SM00271">
    <property type="entry name" value="DnaJ"/>
    <property type="match status" value="1"/>
</dbReference>
<dbReference type="InterPro" id="IPR001623">
    <property type="entry name" value="DnaJ_domain"/>
</dbReference>
<dbReference type="PANTHER" id="PTHR44360:SF1">
    <property type="entry name" value="DNAJ HOMOLOG SUBFAMILY B MEMBER 9"/>
    <property type="match status" value="1"/>
</dbReference>
<feature type="compositionally biased region" description="Basic and acidic residues" evidence="2">
    <location>
        <begin position="35"/>
        <end position="52"/>
    </location>
</feature>
<dbReference type="Gene3D" id="1.10.287.110">
    <property type="entry name" value="DnaJ domain"/>
    <property type="match status" value="1"/>
</dbReference>
<dbReference type="PROSITE" id="PS50076">
    <property type="entry name" value="DNAJ_2"/>
    <property type="match status" value="1"/>
</dbReference>
<dbReference type="AlphaFoldDB" id="A0A6A6QDA1"/>
<dbReference type="CDD" id="cd06257">
    <property type="entry name" value="DnaJ"/>
    <property type="match status" value="1"/>
</dbReference>
<feature type="region of interest" description="Disordered" evidence="2">
    <location>
        <begin position="35"/>
        <end position="80"/>
    </location>
</feature>
<accession>A0A6A6QDA1</accession>